<dbReference type="Pfam" id="PF07690">
    <property type="entry name" value="MFS_1"/>
    <property type="match status" value="1"/>
</dbReference>
<dbReference type="EMBL" id="JBEUOH010000011">
    <property type="protein sequence ID" value="KAL0881334.1"/>
    <property type="molecule type" value="Genomic_DNA"/>
</dbReference>
<gene>
    <name evidence="8" type="ORF">ABMA27_001215</name>
</gene>
<accession>A0ABR3HXQ6</accession>
<feature type="transmembrane region" description="Helical" evidence="6">
    <location>
        <begin position="469"/>
        <end position="488"/>
    </location>
</feature>
<feature type="domain" description="Major facilitator superfamily (MFS) profile" evidence="7">
    <location>
        <begin position="23"/>
        <end position="493"/>
    </location>
</feature>
<evidence type="ECO:0000256" key="2">
    <source>
        <dbReference type="ARBA" id="ARBA00022448"/>
    </source>
</evidence>
<feature type="transmembrane region" description="Helical" evidence="6">
    <location>
        <begin position="149"/>
        <end position="172"/>
    </location>
</feature>
<feature type="transmembrane region" description="Helical" evidence="6">
    <location>
        <begin position="439"/>
        <end position="463"/>
    </location>
</feature>
<feature type="transmembrane region" description="Helical" evidence="6">
    <location>
        <begin position="382"/>
        <end position="398"/>
    </location>
</feature>
<dbReference type="PANTHER" id="PTHR23511">
    <property type="entry name" value="SYNAPTIC VESICLE GLYCOPROTEIN 2"/>
    <property type="match status" value="1"/>
</dbReference>
<dbReference type="PROSITE" id="PS50850">
    <property type="entry name" value="MFS"/>
    <property type="match status" value="1"/>
</dbReference>
<dbReference type="InterPro" id="IPR011701">
    <property type="entry name" value="MFS"/>
</dbReference>
<evidence type="ECO:0000313" key="8">
    <source>
        <dbReference type="EMBL" id="KAL0881334.1"/>
    </source>
</evidence>
<feature type="transmembrane region" description="Helical" evidence="6">
    <location>
        <begin position="91"/>
        <end position="109"/>
    </location>
</feature>
<evidence type="ECO:0000256" key="6">
    <source>
        <dbReference type="SAM" id="Phobius"/>
    </source>
</evidence>
<evidence type="ECO:0000256" key="3">
    <source>
        <dbReference type="ARBA" id="ARBA00022692"/>
    </source>
</evidence>
<evidence type="ECO:0000256" key="4">
    <source>
        <dbReference type="ARBA" id="ARBA00022989"/>
    </source>
</evidence>
<feature type="transmembrane region" description="Helical" evidence="6">
    <location>
        <begin position="404"/>
        <end position="427"/>
    </location>
</feature>
<feature type="transmembrane region" description="Helical" evidence="6">
    <location>
        <begin position="352"/>
        <end position="375"/>
    </location>
</feature>
<reference evidence="8 9" key="1">
    <citation type="submission" date="2024-06" db="EMBL/GenBank/DDBJ databases">
        <title>A chromosome-level genome assembly of beet webworm, Loxostege sticticalis.</title>
        <authorList>
            <person name="Zhang Y."/>
        </authorList>
    </citation>
    <scope>NUCLEOTIDE SEQUENCE [LARGE SCALE GENOMIC DNA]</scope>
    <source>
        <strain evidence="8">AQ026</strain>
        <tissue evidence="8">Whole body</tissue>
    </source>
</reference>
<comment type="subcellular location">
    <subcellularLocation>
        <location evidence="1">Membrane</location>
        <topology evidence="1">Multi-pass membrane protein</topology>
    </subcellularLocation>
</comment>
<organism evidence="8 9">
    <name type="scientific">Loxostege sticticalis</name>
    <name type="common">Beet webworm moth</name>
    <dbReference type="NCBI Taxonomy" id="481309"/>
    <lineage>
        <taxon>Eukaryota</taxon>
        <taxon>Metazoa</taxon>
        <taxon>Ecdysozoa</taxon>
        <taxon>Arthropoda</taxon>
        <taxon>Hexapoda</taxon>
        <taxon>Insecta</taxon>
        <taxon>Pterygota</taxon>
        <taxon>Neoptera</taxon>
        <taxon>Endopterygota</taxon>
        <taxon>Lepidoptera</taxon>
        <taxon>Glossata</taxon>
        <taxon>Ditrysia</taxon>
        <taxon>Pyraloidea</taxon>
        <taxon>Crambidae</taxon>
        <taxon>Pyraustinae</taxon>
        <taxon>Loxostege</taxon>
    </lineage>
</organism>
<name>A0ABR3HXQ6_LOXSC</name>
<evidence type="ECO:0000259" key="7">
    <source>
        <dbReference type="PROSITE" id="PS50850"/>
    </source>
</evidence>
<keyword evidence="2" id="KW-0813">Transport</keyword>
<feature type="transmembrane region" description="Helical" evidence="6">
    <location>
        <begin position="63"/>
        <end position="82"/>
    </location>
</feature>
<feature type="transmembrane region" description="Helical" evidence="6">
    <location>
        <begin position="21"/>
        <end position="43"/>
    </location>
</feature>
<dbReference type="InterPro" id="IPR020846">
    <property type="entry name" value="MFS_dom"/>
</dbReference>
<dbReference type="InterPro" id="IPR036259">
    <property type="entry name" value="MFS_trans_sf"/>
</dbReference>
<comment type="caution">
    <text evidence="8">The sequence shown here is derived from an EMBL/GenBank/DDBJ whole genome shotgun (WGS) entry which is preliminary data.</text>
</comment>
<protein>
    <recommendedName>
        <fullName evidence="7">Major facilitator superfamily (MFS) profile domain-containing protein</fullName>
    </recommendedName>
</protein>
<dbReference type="Gene3D" id="1.20.1250.20">
    <property type="entry name" value="MFS general substrate transporter like domains"/>
    <property type="match status" value="1"/>
</dbReference>
<keyword evidence="4 6" id="KW-1133">Transmembrane helix</keyword>
<evidence type="ECO:0000313" key="9">
    <source>
        <dbReference type="Proteomes" id="UP001549920"/>
    </source>
</evidence>
<sequence length="501" mass="55063">MSKLERVPFEEALNLTGYGKFNFLTCLLSGSVIMGMCFELFSVSYLVPANACELGTTSSQQGLMAGMPLLGVIATSHIWGYLADTRGRKKILCISMSLSFLAGACATISPDWITFGILKLLSSGSVAGSFALAFTLLSECNPEAKRNTLLLLTGTVFFCCAGVMAVIAIPVLPLKFSYYVSALDIHFNSWRLLNLIFCLPCAISTCGLFFALESPKYLLSVGKEDEALEVLKTIFVINNKKSREEYPVKSLALNEDDAPEAVKGFWASLVVQTTPLFKPPLLRNTILLSIIFVITYLCLHPYVIWMPYIVDGFMRSVERGETGLTLCQRIEAAQYHNTTMDEVVDKCALNDFAMTMIFGVYMILAVINTIVSILVNYVRKKTLLITVQVMCGVAGLVVNNTSLWYLTAIFFIIFISGIINFSFLVTFSVDIFPTYVKAMAVCLTLMVGRGSAVVGVNILKAMLNTNCDVSFYVFPSVILVGAALQLLLPGQKPKQRKCLET</sequence>
<feature type="transmembrane region" description="Helical" evidence="6">
    <location>
        <begin position="286"/>
        <end position="305"/>
    </location>
</feature>
<evidence type="ECO:0000256" key="1">
    <source>
        <dbReference type="ARBA" id="ARBA00004141"/>
    </source>
</evidence>
<evidence type="ECO:0000256" key="5">
    <source>
        <dbReference type="ARBA" id="ARBA00023136"/>
    </source>
</evidence>
<proteinExistence type="predicted"/>
<keyword evidence="9" id="KW-1185">Reference proteome</keyword>
<dbReference type="SUPFAM" id="SSF103473">
    <property type="entry name" value="MFS general substrate transporter"/>
    <property type="match status" value="1"/>
</dbReference>
<dbReference type="Proteomes" id="UP001549920">
    <property type="component" value="Unassembled WGS sequence"/>
</dbReference>
<feature type="transmembrane region" description="Helical" evidence="6">
    <location>
        <begin position="192"/>
        <end position="212"/>
    </location>
</feature>
<dbReference type="PANTHER" id="PTHR23511:SF35">
    <property type="entry name" value="MAJOR FACILITATOR SUPERFAMILY (MFS) PROFILE DOMAIN-CONTAINING PROTEIN"/>
    <property type="match status" value="1"/>
</dbReference>
<keyword evidence="5 6" id="KW-0472">Membrane</keyword>
<keyword evidence="3 6" id="KW-0812">Transmembrane</keyword>
<feature type="transmembrane region" description="Helical" evidence="6">
    <location>
        <begin position="115"/>
        <end position="137"/>
    </location>
</feature>